<evidence type="ECO:0000256" key="1">
    <source>
        <dbReference type="SAM" id="MobiDB-lite"/>
    </source>
</evidence>
<dbReference type="Proteomes" id="UP000032180">
    <property type="component" value="Chromosome 11"/>
</dbReference>
<reference evidence="4 5" key="1">
    <citation type="submission" date="2012-08" db="EMBL/GenBank/DDBJ databases">
        <title>Oryza genome evolution.</title>
        <authorList>
            <person name="Wing R.A."/>
        </authorList>
    </citation>
    <scope>NUCLEOTIDE SEQUENCE</scope>
</reference>
<dbReference type="HOGENOM" id="CLU_037904_1_0_1"/>
<feature type="transmembrane region" description="Helical" evidence="2">
    <location>
        <begin position="472"/>
        <end position="490"/>
    </location>
</feature>
<reference evidence="5" key="2">
    <citation type="submission" date="2013-12" db="EMBL/GenBank/DDBJ databases">
        <authorList>
            <person name="Yu Y."/>
            <person name="Lee S."/>
            <person name="de Baynast K."/>
            <person name="Wissotski M."/>
            <person name="Liu L."/>
            <person name="Talag J."/>
            <person name="Goicoechea J."/>
            <person name="Angelova A."/>
            <person name="Jetty R."/>
            <person name="Kudrna D."/>
            <person name="Golser W."/>
            <person name="Rivera L."/>
            <person name="Zhang J."/>
            <person name="Wing R."/>
        </authorList>
    </citation>
    <scope>NUCLEOTIDE SEQUENCE</scope>
</reference>
<dbReference type="EnsemblPlants" id="LPERR11G11080.1">
    <property type="protein sequence ID" value="LPERR11G11080.1"/>
    <property type="gene ID" value="LPERR11G11080"/>
</dbReference>
<feature type="transmembrane region" description="Helical" evidence="2">
    <location>
        <begin position="502"/>
        <end position="521"/>
    </location>
</feature>
<feature type="transmembrane region" description="Helical" evidence="2">
    <location>
        <begin position="422"/>
        <end position="439"/>
    </location>
</feature>
<keyword evidence="2" id="KW-0812">Transmembrane</keyword>
<feature type="region of interest" description="Disordered" evidence="1">
    <location>
        <begin position="43"/>
        <end position="72"/>
    </location>
</feature>
<accession>A0A0D9XS71</accession>
<keyword evidence="2" id="KW-1133">Transmembrane helix</keyword>
<dbReference type="PANTHER" id="PTHR36330">
    <property type="entry name" value="LIPASE/LIPOOXYGENASE, PLAT/LH2 FAMILY PROTEIN"/>
    <property type="match status" value="1"/>
</dbReference>
<sequence>MSLVHLLPCPHVSSTSTRPNPTQPNPPAAAVAVAVFLHATQQSPFPLPPPARQRSSAVSHLQIRPRPNPRKDPTFALSHLCLQICRARGQGHGRPAGDRVSQKASKLKKMAILCASHIGISPANSRFPSGWLSQNDSPRVCYHIPITRRKLIKQSRHQRVISFSKSSSLQDPVASVKPSRLLQTDELRIFRNNVPEEIISTIRLEESDAYYMLELSTSREFSSSLLDKNAAILICLINSDGDSLLQRVPAVYWDDSSQGRKAEQMLPFQSGSVDVVTFKGYKLQRIKEVWIGLESGSWRINNLSLKVIHGPLYTPPDLEVTPEHKFNGLQYTFDQISMLVGEDGASVVEARPVAVTDLLGISLSDLQEGQLSSASATSSILEMKEDGLKEYADLKQSLLLYDLAIVITGFSAFTLASNDSAAYSFLVGGIGGFLYLLLLQKSVDGLPVLNSPSEAGNAQPSVKGFSGIRRPWLILSLLMVAGAVALKYGAGGDKLELTPVELFVGTAGFLANKVAVLLAAFKPLQTNLKTEDQSGNSA</sequence>
<dbReference type="Pfam" id="PF24938">
    <property type="entry name" value="DUF7755"/>
    <property type="match status" value="1"/>
</dbReference>
<dbReference type="InterPro" id="IPR056657">
    <property type="entry name" value="DUF7755"/>
</dbReference>
<evidence type="ECO:0000313" key="5">
    <source>
        <dbReference type="Proteomes" id="UP000032180"/>
    </source>
</evidence>
<keyword evidence="5" id="KW-1185">Reference proteome</keyword>
<keyword evidence="2" id="KW-0472">Membrane</keyword>
<dbReference type="Gramene" id="LPERR11G11080.1">
    <property type="protein sequence ID" value="LPERR11G11080.1"/>
    <property type="gene ID" value="LPERR11G11080"/>
</dbReference>
<dbReference type="AlphaFoldDB" id="A0A0D9XS71"/>
<evidence type="ECO:0000256" key="2">
    <source>
        <dbReference type="SAM" id="Phobius"/>
    </source>
</evidence>
<reference evidence="4" key="3">
    <citation type="submission" date="2015-04" db="UniProtKB">
        <authorList>
            <consortium name="EnsemblPlants"/>
        </authorList>
    </citation>
    <scope>IDENTIFICATION</scope>
</reference>
<dbReference type="PANTHER" id="PTHR36330:SF2">
    <property type="entry name" value="LIPASE_LIPOOXYGENASE, PLAT_LH2 FAMILY PROTEIN"/>
    <property type="match status" value="1"/>
</dbReference>
<protein>
    <recommendedName>
        <fullName evidence="3">DUF7755 domain-containing protein</fullName>
    </recommendedName>
</protein>
<evidence type="ECO:0000313" key="4">
    <source>
        <dbReference type="EnsemblPlants" id="LPERR11G11080.1"/>
    </source>
</evidence>
<proteinExistence type="predicted"/>
<dbReference type="eggNOG" id="ENOG502QU7R">
    <property type="taxonomic scope" value="Eukaryota"/>
</dbReference>
<dbReference type="STRING" id="77586.A0A0D9XS71"/>
<feature type="region of interest" description="Disordered" evidence="1">
    <location>
        <begin position="1"/>
        <end position="27"/>
    </location>
</feature>
<feature type="domain" description="DUF7755" evidence="3">
    <location>
        <begin position="210"/>
        <end position="356"/>
    </location>
</feature>
<organism evidence="4 5">
    <name type="scientific">Leersia perrieri</name>
    <dbReference type="NCBI Taxonomy" id="77586"/>
    <lineage>
        <taxon>Eukaryota</taxon>
        <taxon>Viridiplantae</taxon>
        <taxon>Streptophyta</taxon>
        <taxon>Embryophyta</taxon>
        <taxon>Tracheophyta</taxon>
        <taxon>Spermatophyta</taxon>
        <taxon>Magnoliopsida</taxon>
        <taxon>Liliopsida</taxon>
        <taxon>Poales</taxon>
        <taxon>Poaceae</taxon>
        <taxon>BOP clade</taxon>
        <taxon>Oryzoideae</taxon>
        <taxon>Oryzeae</taxon>
        <taxon>Oryzinae</taxon>
        <taxon>Leersia</taxon>
    </lineage>
</organism>
<evidence type="ECO:0000259" key="3">
    <source>
        <dbReference type="Pfam" id="PF24938"/>
    </source>
</evidence>
<name>A0A0D9XS71_9ORYZ</name>